<reference evidence="1 2" key="1">
    <citation type="journal article" date="2015" name="Microbiome">
        <title>Genomic resolution of linkages in carbon, nitrogen, and sulfur cycling among widespread estuary sediment bacteria.</title>
        <authorList>
            <person name="Baker B.J."/>
            <person name="Lazar C.S."/>
            <person name="Teske A.P."/>
            <person name="Dick G.J."/>
        </authorList>
    </citation>
    <scope>NUCLEOTIDE SEQUENCE [LARGE SCALE GENOMIC DNA]</scope>
    <source>
        <strain evidence="1">DG_54_3</strain>
    </source>
</reference>
<comment type="caution">
    <text evidence="1">The sequence shown here is derived from an EMBL/GenBank/DDBJ whole genome shotgun (WGS) entry which is preliminary data.</text>
</comment>
<evidence type="ECO:0000313" key="1">
    <source>
        <dbReference type="EMBL" id="KPJ63742.1"/>
    </source>
</evidence>
<accession>A0A0S7XMN9</accession>
<dbReference type="EMBL" id="LIZX01000222">
    <property type="protein sequence ID" value="KPJ63742.1"/>
    <property type="molecule type" value="Genomic_DNA"/>
</dbReference>
<dbReference type="Proteomes" id="UP000051861">
    <property type="component" value="Unassembled WGS sequence"/>
</dbReference>
<dbReference type="PATRIC" id="fig|1703775.3.peg.2171"/>
<sequence>MATRFYLPSTGAAAVNPAFWSGWEKTDEADRLRMVLTKIGSAFATKACTENLPDPTDMLNRQYVSDPIGVHDFTGCTWKTYIRCLEDNAKANFVLNVAVRVVSNDGNTIRFEISDAMGATEFDDGELMNRTANDTSSANSSQNGDRIVVEIGIYAPNGKTTLYTGTMDFGDLVGITDWKSPGTCANVDRDGKSEWLDVDRVKIQDDLYAGDFFPGQEYNDWLRCTNFGFTTDDIPDGATIFGIEVEIDKYCPYASGEISDSALYLRKAAGQVGDNKADTVTLWPTSDTDTYISYGGSNDDWNSGLVDSDIRDSGFGIDFSAFNNMAEIMQAKIDHIRIRIHWLADLPENETETAQLRPWIEFSHDIPEYVPPSGAYKQKVIGPF</sequence>
<dbReference type="AlphaFoldDB" id="A0A0S7XMN9"/>
<proteinExistence type="predicted"/>
<name>A0A0S7XMN9_UNCSA</name>
<gene>
    <name evidence="1" type="ORF">AMJ44_14065</name>
</gene>
<protein>
    <submittedName>
        <fullName evidence="1">Uncharacterized protein</fullName>
    </submittedName>
</protein>
<organism evidence="1 2">
    <name type="scientific">candidate division WOR-1 bacterium DG_54_3</name>
    <dbReference type="NCBI Taxonomy" id="1703775"/>
    <lineage>
        <taxon>Bacteria</taxon>
        <taxon>Bacillati</taxon>
        <taxon>Saganbacteria</taxon>
    </lineage>
</organism>
<evidence type="ECO:0000313" key="2">
    <source>
        <dbReference type="Proteomes" id="UP000051861"/>
    </source>
</evidence>